<dbReference type="InterPro" id="IPR037053">
    <property type="entry name" value="Phage_tail_collar_dom_sf"/>
</dbReference>
<protein>
    <submittedName>
        <fullName evidence="2">Tail fiber protein</fullName>
    </submittedName>
</protein>
<name>A0A4Q5LB92_9BACT</name>
<dbReference type="InterPro" id="IPR011083">
    <property type="entry name" value="Phage_tail_collar_dom"/>
</dbReference>
<dbReference type="EMBL" id="SEWE01000032">
    <property type="protein sequence ID" value="RYU78304.1"/>
    <property type="molecule type" value="Genomic_DNA"/>
</dbReference>
<organism evidence="2 3">
    <name type="scientific">Hymenobacter persicinus</name>
    <dbReference type="NCBI Taxonomy" id="2025506"/>
    <lineage>
        <taxon>Bacteria</taxon>
        <taxon>Pseudomonadati</taxon>
        <taxon>Bacteroidota</taxon>
        <taxon>Cytophagia</taxon>
        <taxon>Cytophagales</taxon>
        <taxon>Hymenobacteraceae</taxon>
        <taxon>Hymenobacter</taxon>
    </lineage>
</organism>
<reference evidence="2 3" key="1">
    <citation type="submission" date="2019-02" db="EMBL/GenBank/DDBJ databases">
        <title>Bacterial novel species isolated from soil.</title>
        <authorList>
            <person name="Jung H.-Y."/>
        </authorList>
    </citation>
    <scope>NUCLEOTIDE SEQUENCE [LARGE SCALE GENOMIC DNA]</scope>
    <source>
        <strain evidence="2 3">1-3-3-3</strain>
    </source>
</reference>
<dbReference type="SUPFAM" id="SSF88874">
    <property type="entry name" value="Receptor-binding domain of short tail fibre protein gp12"/>
    <property type="match status" value="1"/>
</dbReference>
<evidence type="ECO:0000313" key="3">
    <source>
        <dbReference type="Proteomes" id="UP000294155"/>
    </source>
</evidence>
<comment type="caution">
    <text evidence="2">The sequence shown here is derived from an EMBL/GenBank/DDBJ whole genome shotgun (WGS) entry which is preliminary data.</text>
</comment>
<gene>
    <name evidence="2" type="ORF">EWM57_14495</name>
</gene>
<dbReference type="Proteomes" id="UP000294155">
    <property type="component" value="Unassembled WGS sequence"/>
</dbReference>
<keyword evidence="3" id="KW-1185">Reference proteome</keyword>
<dbReference type="Gene3D" id="3.90.1340.10">
    <property type="entry name" value="Phage tail collar domain"/>
    <property type="match status" value="1"/>
</dbReference>
<accession>A0A4Q5LB92</accession>
<proteinExistence type="predicted"/>
<feature type="domain" description="Phage tail collar" evidence="1">
    <location>
        <begin position="2"/>
        <end position="51"/>
    </location>
</feature>
<dbReference type="AlphaFoldDB" id="A0A4Q5LB92"/>
<sequence length="103" mass="10903">MVKLLAGPTVPQGWALCDGRELPVSQHPALFALLGTMYGGDGNANFALPKLVPTGRAVPGHSPEQSVAPFTLAIKVANAPATTEAGIELRLQHLRRAKTRLVR</sequence>
<evidence type="ECO:0000313" key="2">
    <source>
        <dbReference type="EMBL" id="RYU78304.1"/>
    </source>
</evidence>
<evidence type="ECO:0000259" key="1">
    <source>
        <dbReference type="Pfam" id="PF07484"/>
    </source>
</evidence>
<dbReference type="Pfam" id="PF07484">
    <property type="entry name" value="Collar"/>
    <property type="match status" value="1"/>
</dbReference>
<dbReference type="OrthoDB" id="9810174at2"/>